<organism evidence="2 3">
    <name type="scientific">Porites lobata</name>
    <dbReference type="NCBI Taxonomy" id="104759"/>
    <lineage>
        <taxon>Eukaryota</taxon>
        <taxon>Metazoa</taxon>
        <taxon>Cnidaria</taxon>
        <taxon>Anthozoa</taxon>
        <taxon>Hexacorallia</taxon>
        <taxon>Scleractinia</taxon>
        <taxon>Fungiina</taxon>
        <taxon>Poritidae</taxon>
        <taxon>Porites</taxon>
    </lineage>
</organism>
<gene>
    <name evidence="2" type="ORF">PLOB_00009827</name>
</gene>
<name>A0ABN8NCQ4_9CNID</name>
<dbReference type="Pfam" id="PF15633">
    <property type="entry name" value="Tox-ART-HYD1"/>
    <property type="match status" value="1"/>
</dbReference>
<sequence>DNGQITLYHYTDSTGAAGIKKSKVIKGSTDETPIQNRRHGCGVYFTFIDPSNDPKKILLNNYDDAGQVVNSQRLWAKLDWVIELKVDRNKVKKVKNSNRDVYLYEGDVHLENCQYSIFSLLRKPCETWPRA</sequence>
<dbReference type="Proteomes" id="UP001159405">
    <property type="component" value="Unassembled WGS sequence"/>
</dbReference>
<dbReference type="InterPro" id="IPR028920">
    <property type="entry name" value="Tox-ART-HYD1_dom"/>
</dbReference>
<evidence type="ECO:0000313" key="3">
    <source>
        <dbReference type="Proteomes" id="UP001159405"/>
    </source>
</evidence>
<feature type="domain" description="Tox-ART-HYD1" evidence="1">
    <location>
        <begin position="7"/>
        <end position="99"/>
    </location>
</feature>
<comment type="caution">
    <text evidence="2">The sequence shown here is derived from an EMBL/GenBank/DDBJ whole genome shotgun (WGS) entry which is preliminary data.</text>
</comment>
<evidence type="ECO:0000259" key="1">
    <source>
        <dbReference type="Pfam" id="PF15633"/>
    </source>
</evidence>
<protein>
    <recommendedName>
        <fullName evidence="1">Tox-ART-HYD1 domain-containing protein</fullName>
    </recommendedName>
</protein>
<reference evidence="2 3" key="1">
    <citation type="submission" date="2022-05" db="EMBL/GenBank/DDBJ databases">
        <authorList>
            <consortium name="Genoscope - CEA"/>
            <person name="William W."/>
        </authorList>
    </citation>
    <scope>NUCLEOTIDE SEQUENCE [LARGE SCALE GENOMIC DNA]</scope>
</reference>
<evidence type="ECO:0000313" key="2">
    <source>
        <dbReference type="EMBL" id="CAH3046870.1"/>
    </source>
</evidence>
<feature type="non-terminal residue" evidence="2">
    <location>
        <position position="1"/>
    </location>
</feature>
<keyword evidence="3" id="KW-1185">Reference proteome</keyword>
<proteinExistence type="predicted"/>
<dbReference type="EMBL" id="CALNXK010000015">
    <property type="protein sequence ID" value="CAH3046870.1"/>
    <property type="molecule type" value="Genomic_DNA"/>
</dbReference>
<accession>A0ABN8NCQ4</accession>